<sequence length="151" mass="17183">MKLSRTLIQDGIEHLPLDVRKLHKYYLDKPVYKMILPIKPKSGIRMESSISVSVIIGRRDINKFACIFVWDKLDNLQGYAPNFFCFASTISGSILKICTDSAFVSLLFMLEQLLDNADSLHFGDIVEIRGFGVVLDFGDDVLLVLRILVWD</sequence>
<dbReference type="PANTHER" id="PTHR47722">
    <property type="entry name" value="EXPRESSED PROTEIN"/>
    <property type="match status" value="1"/>
</dbReference>
<dbReference type="PANTHER" id="PTHR47722:SF1">
    <property type="entry name" value="F-BOX DOMAIN CONTAINING PROTEIN, EXPRESSED"/>
    <property type="match status" value="1"/>
</dbReference>
<evidence type="ECO:0000313" key="2">
    <source>
        <dbReference type="Proteomes" id="UP001141806"/>
    </source>
</evidence>
<protein>
    <submittedName>
        <fullName evidence="1">Uncharacterized protein</fullName>
    </submittedName>
</protein>
<reference evidence="1" key="1">
    <citation type="journal article" date="2023" name="Plant J.">
        <title>The genome of the king protea, Protea cynaroides.</title>
        <authorList>
            <person name="Chang J."/>
            <person name="Duong T.A."/>
            <person name="Schoeman C."/>
            <person name="Ma X."/>
            <person name="Roodt D."/>
            <person name="Barker N."/>
            <person name="Li Z."/>
            <person name="Van de Peer Y."/>
            <person name="Mizrachi E."/>
        </authorList>
    </citation>
    <scope>NUCLEOTIDE SEQUENCE</scope>
    <source>
        <tissue evidence="1">Young leaves</tissue>
    </source>
</reference>
<dbReference type="Proteomes" id="UP001141806">
    <property type="component" value="Unassembled WGS sequence"/>
</dbReference>
<keyword evidence="2" id="KW-1185">Reference proteome</keyword>
<dbReference type="AlphaFoldDB" id="A0A9Q0JUQ3"/>
<comment type="caution">
    <text evidence="1">The sequence shown here is derived from an EMBL/GenBank/DDBJ whole genome shotgun (WGS) entry which is preliminary data.</text>
</comment>
<dbReference type="EMBL" id="JAMYWD010000012">
    <property type="protein sequence ID" value="KAJ4952217.1"/>
    <property type="molecule type" value="Genomic_DNA"/>
</dbReference>
<gene>
    <name evidence="1" type="ORF">NE237_029049</name>
</gene>
<organism evidence="1 2">
    <name type="scientific">Protea cynaroides</name>
    <dbReference type="NCBI Taxonomy" id="273540"/>
    <lineage>
        <taxon>Eukaryota</taxon>
        <taxon>Viridiplantae</taxon>
        <taxon>Streptophyta</taxon>
        <taxon>Embryophyta</taxon>
        <taxon>Tracheophyta</taxon>
        <taxon>Spermatophyta</taxon>
        <taxon>Magnoliopsida</taxon>
        <taxon>Proteales</taxon>
        <taxon>Proteaceae</taxon>
        <taxon>Protea</taxon>
    </lineage>
</organism>
<proteinExistence type="predicted"/>
<evidence type="ECO:0000313" key="1">
    <source>
        <dbReference type="EMBL" id="KAJ4952217.1"/>
    </source>
</evidence>
<accession>A0A9Q0JUQ3</accession>
<name>A0A9Q0JUQ3_9MAGN</name>
<dbReference type="InterPro" id="IPR044207">
    <property type="entry name" value="At5g39250-like"/>
</dbReference>